<keyword evidence="1" id="KW-0732">Signal</keyword>
<accession>A0AA85IZT4</accession>
<evidence type="ECO:0000313" key="2">
    <source>
        <dbReference type="Proteomes" id="UP000050795"/>
    </source>
</evidence>
<reference evidence="2" key="1">
    <citation type="submission" date="2022-06" db="EMBL/GenBank/DDBJ databases">
        <authorList>
            <person name="Berger JAMES D."/>
            <person name="Berger JAMES D."/>
        </authorList>
    </citation>
    <scope>NUCLEOTIDE SEQUENCE [LARGE SCALE GENOMIC DNA]</scope>
</reference>
<proteinExistence type="predicted"/>
<sequence>MTLKPELTSILWFISIRCLAIDEVGSLTPASIGFSQFICFSNHFGICSPAPTCKARLLIPMYVFQHTRKLLNCVGCGIITCAPLRFAVELISSFLDNYKPACITHGRIQPLSKNPIVYFPVIW</sequence>
<name>A0AA85IZT4_TRIRE</name>
<reference evidence="3" key="2">
    <citation type="submission" date="2023-11" db="UniProtKB">
        <authorList>
            <consortium name="WormBaseParasite"/>
        </authorList>
    </citation>
    <scope>IDENTIFICATION</scope>
</reference>
<dbReference type="WBParaSite" id="TREG1_116200.1">
    <property type="protein sequence ID" value="TREG1_116200.1"/>
    <property type="gene ID" value="TREG1_116200"/>
</dbReference>
<evidence type="ECO:0000256" key="1">
    <source>
        <dbReference type="SAM" id="SignalP"/>
    </source>
</evidence>
<dbReference type="Proteomes" id="UP000050795">
    <property type="component" value="Unassembled WGS sequence"/>
</dbReference>
<feature type="signal peptide" evidence="1">
    <location>
        <begin position="1"/>
        <end position="20"/>
    </location>
</feature>
<organism evidence="2 3">
    <name type="scientific">Trichobilharzia regenti</name>
    <name type="common">Nasal bird schistosome</name>
    <dbReference type="NCBI Taxonomy" id="157069"/>
    <lineage>
        <taxon>Eukaryota</taxon>
        <taxon>Metazoa</taxon>
        <taxon>Spiralia</taxon>
        <taxon>Lophotrochozoa</taxon>
        <taxon>Platyhelminthes</taxon>
        <taxon>Trematoda</taxon>
        <taxon>Digenea</taxon>
        <taxon>Strigeidida</taxon>
        <taxon>Schistosomatoidea</taxon>
        <taxon>Schistosomatidae</taxon>
        <taxon>Trichobilharzia</taxon>
    </lineage>
</organism>
<evidence type="ECO:0000313" key="3">
    <source>
        <dbReference type="WBParaSite" id="TREG1_116200.1"/>
    </source>
</evidence>
<protein>
    <submittedName>
        <fullName evidence="3">Uncharacterized protein</fullName>
    </submittedName>
</protein>
<feature type="chain" id="PRO_5041744895" evidence="1">
    <location>
        <begin position="21"/>
        <end position="123"/>
    </location>
</feature>
<dbReference type="AlphaFoldDB" id="A0AA85IZT4"/>
<keyword evidence="2" id="KW-1185">Reference proteome</keyword>